<keyword evidence="2" id="KW-1185">Reference proteome</keyword>
<protein>
    <submittedName>
        <fullName evidence="1">Uncharacterized protein</fullName>
    </submittedName>
</protein>
<reference evidence="1 2" key="1">
    <citation type="submission" date="2021-04" db="EMBL/GenBank/DDBJ databases">
        <title>Mariniflexile gromovii gen. nov., sp. nov., a gliding bacterium isolated from the sea urchin Strongylocentrotus intermedius.</title>
        <authorList>
            <person name="Ko S."/>
            <person name="Le V."/>
            <person name="Ahn C.-Y."/>
            <person name="Oh H.-M."/>
        </authorList>
    </citation>
    <scope>NUCLEOTIDE SEQUENCE [LARGE SCALE GENOMIC DNA]</scope>
    <source>
        <strain evidence="1 2">KCTC 12570</strain>
    </source>
</reference>
<proteinExistence type="predicted"/>
<accession>A0ABS4BVC5</accession>
<organism evidence="1 2">
    <name type="scientific">Mariniflexile gromovii</name>
    <dbReference type="NCBI Taxonomy" id="362523"/>
    <lineage>
        <taxon>Bacteria</taxon>
        <taxon>Pseudomonadati</taxon>
        <taxon>Bacteroidota</taxon>
        <taxon>Flavobacteriia</taxon>
        <taxon>Flavobacteriales</taxon>
        <taxon>Flavobacteriaceae</taxon>
        <taxon>Mariniflexile</taxon>
    </lineage>
</organism>
<dbReference type="EMBL" id="JAGJCB010000007">
    <property type="protein sequence ID" value="MBP0904017.1"/>
    <property type="molecule type" value="Genomic_DNA"/>
</dbReference>
<gene>
    <name evidence="1" type="ORF">J8H85_09265</name>
</gene>
<sequence>MKNSKFIENQIIKTLKKKEQGRSVGDLSIELGIDKSTLYTGARSMAAWNSNSLKGLRNMKRKIIDSN</sequence>
<evidence type="ECO:0000313" key="2">
    <source>
        <dbReference type="Proteomes" id="UP000670776"/>
    </source>
</evidence>
<comment type="caution">
    <text evidence="1">The sequence shown here is derived from an EMBL/GenBank/DDBJ whole genome shotgun (WGS) entry which is preliminary data.</text>
</comment>
<name>A0ABS4BVC5_9FLAO</name>
<dbReference type="Proteomes" id="UP000670776">
    <property type="component" value="Unassembled WGS sequence"/>
</dbReference>
<evidence type="ECO:0000313" key="1">
    <source>
        <dbReference type="EMBL" id="MBP0904017.1"/>
    </source>
</evidence>
<dbReference type="RefSeq" id="WP_209654871.1">
    <property type="nucleotide sequence ID" value="NZ_JAGJCB010000007.1"/>
</dbReference>